<reference evidence="1 2" key="1">
    <citation type="submission" date="2014-04" db="EMBL/GenBank/DDBJ databases">
        <authorList>
            <consortium name="DOE Joint Genome Institute"/>
            <person name="Kuo A."/>
            <person name="Kohler A."/>
            <person name="Nagy L.G."/>
            <person name="Floudas D."/>
            <person name="Copeland A."/>
            <person name="Barry K.W."/>
            <person name="Cichocki N."/>
            <person name="Veneault-Fourrey C."/>
            <person name="LaButti K."/>
            <person name="Lindquist E.A."/>
            <person name="Lipzen A."/>
            <person name="Lundell T."/>
            <person name="Morin E."/>
            <person name="Murat C."/>
            <person name="Sun H."/>
            <person name="Tunlid A."/>
            <person name="Henrissat B."/>
            <person name="Grigoriev I.V."/>
            <person name="Hibbett D.S."/>
            <person name="Martin F."/>
            <person name="Nordberg H.P."/>
            <person name="Cantor M.N."/>
            <person name="Hua S.X."/>
        </authorList>
    </citation>
    <scope>NUCLEOTIDE SEQUENCE [LARGE SCALE GENOMIC DNA]</scope>
    <source>
        <strain evidence="1 2">Foug A</strain>
    </source>
</reference>
<protein>
    <submittedName>
        <fullName evidence="1">Uncharacterized protein</fullName>
    </submittedName>
</protein>
<name>A0A0C2YMI2_9AGAM</name>
<dbReference type="HOGENOM" id="CLU_006344_15_2_1"/>
<dbReference type="OrthoDB" id="2679880at2759"/>
<evidence type="ECO:0000313" key="1">
    <source>
        <dbReference type="EMBL" id="KIM50963.1"/>
    </source>
</evidence>
<keyword evidence="2" id="KW-1185">Reference proteome</keyword>
<accession>A0A0C2YMI2</accession>
<gene>
    <name evidence="1" type="ORF">SCLCIDRAFT_144344</name>
</gene>
<sequence>EHKHAKNVAALATELNIPHFPSLLHYFLHSQLDLTDTHHPEEIPLEECPFYDGKLHVYNSACSTFFVPSDLSSVHGMRREHIRSCPVWREEGL</sequence>
<dbReference type="EMBL" id="KN822302">
    <property type="protein sequence ID" value="KIM50963.1"/>
    <property type="molecule type" value="Genomic_DNA"/>
</dbReference>
<evidence type="ECO:0000313" key="2">
    <source>
        <dbReference type="Proteomes" id="UP000053989"/>
    </source>
</evidence>
<dbReference type="InParanoid" id="A0A0C2YMI2"/>
<reference evidence="2" key="2">
    <citation type="submission" date="2015-01" db="EMBL/GenBank/DDBJ databases">
        <title>Evolutionary Origins and Diversification of the Mycorrhizal Mutualists.</title>
        <authorList>
            <consortium name="DOE Joint Genome Institute"/>
            <consortium name="Mycorrhizal Genomics Consortium"/>
            <person name="Kohler A."/>
            <person name="Kuo A."/>
            <person name="Nagy L.G."/>
            <person name="Floudas D."/>
            <person name="Copeland A."/>
            <person name="Barry K.W."/>
            <person name="Cichocki N."/>
            <person name="Veneault-Fourrey C."/>
            <person name="LaButti K."/>
            <person name="Lindquist E.A."/>
            <person name="Lipzen A."/>
            <person name="Lundell T."/>
            <person name="Morin E."/>
            <person name="Murat C."/>
            <person name="Riley R."/>
            <person name="Ohm R."/>
            <person name="Sun H."/>
            <person name="Tunlid A."/>
            <person name="Henrissat B."/>
            <person name="Grigoriev I.V."/>
            <person name="Hibbett D.S."/>
            <person name="Martin F."/>
        </authorList>
    </citation>
    <scope>NUCLEOTIDE SEQUENCE [LARGE SCALE GENOMIC DNA]</scope>
    <source>
        <strain evidence="2">Foug A</strain>
    </source>
</reference>
<dbReference type="Proteomes" id="UP000053989">
    <property type="component" value="Unassembled WGS sequence"/>
</dbReference>
<proteinExistence type="predicted"/>
<dbReference type="STRING" id="1036808.A0A0C2YMI2"/>
<dbReference type="AlphaFoldDB" id="A0A0C2YMI2"/>
<feature type="non-terminal residue" evidence="1">
    <location>
        <position position="1"/>
    </location>
</feature>
<organism evidence="1 2">
    <name type="scientific">Scleroderma citrinum Foug A</name>
    <dbReference type="NCBI Taxonomy" id="1036808"/>
    <lineage>
        <taxon>Eukaryota</taxon>
        <taxon>Fungi</taxon>
        <taxon>Dikarya</taxon>
        <taxon>Basidiomycota</taxon>
        <taxon>Agaricomycotina</taxon>
        <taxon>Agaricomycetes</taxon>
        <taxon>Agaricomycetidae</taxon>
        <taxon>Boletales</taxon>
        <taxon>Sclerodermatineae</taxon>
        <taxon>Sclerodermataceae</taxon>
        <taxon>Scleroderma</taxon>
    </lineage>
</organism>